<feature type="domain" description="HTH tetR-type" evidence="4">
    <location>
        <begin position="6"/>
        <end position="66"/>
    </location>
</feature>
<dbReference type="PANTHER" id="PTHR30328">
    <property type="entry name" value="TRANSCRIPTIONAL REPRESSOR"/>
    <property type="match status" value="1"/>
</dbReference>
<dbReference type="InterPro" id="IPR050109">
    <property type="entry name" value="HTH-type_TetR-like_transc_reg"/>
</dbReference>
<gene>
    <name evidence="5" type="ORF">SAMN05660976_04974</name>
</gene>
<organism evidence="5 6">
    <name type="scientific">Nonomuraea pusilla</name>
    <dbReference type="NCBI Taxonomy" id="46177"/>
    <lineage>
        <taxon>Bacteria</taxon>
        <taxon>Bacillati</taxon>
        <taxon>Actinomycetota</taxon>
        <taxon>Actinomycetes</taxon>
        <taxon>Streptosporangiales</taxon>
        <taxon>Streptosporangiaceae</taxon>
        <taxon>Nonomuraea</taxon>
    </lineage>
</organism>
<accession>A0A1H7XUS0</accession>
<evidence type="ECO:0000256" key="3">
    <source>
        <dbReference type="SAM" id="MobiDB-lite"/>
    </source>
</evidence>
<dbReference type="InterPro" id="IPR009057">
    <property type="entry name" value="Homeodomain-like_sf"/>
</dbReference>
<dbReference type="InterPro" id="IPR041467">
    <property type="entry name" value="Sco4008_C"/>
</dbReference>
<dbReference type="GO" id="GO:0006355">
    <property type="term" value="P:regulation of DNA-templated transcription"/>
    <property type="evidence" value="ECO:0007669"/>
    <property type="project" value="UniProtKB-ARBA"/>
</dbReference>
<dbReference type="Pfam" id="PF17926">
    <property type="entry name" value="TetR_C_21"/>
    <property type="match status" value="1"/>
</dbReference>
<dbReference type="Gene3D" id="1.10.357.10">
    <property type="entry name" value="Tetracycline Repressor, domain 2"/>
    <property type="match status" value="1"/>
</dbReference>
<evidence type="ECO:0000256" key="1">
    <source>
        <dbReference type="ARBA" id="ARBA00023125"/>
    </source>
</evidence>
<evidence type="ECO:0000313" key="6">
    <source>
        <dbReference type="Proteomes" id="UP000198953"/>
    </source>
</evidence>
<name>A0A1H7XUS0_9ACTN</name>
<dbReference type="EMBL" id="FOBF01000012">
    <property type="protein sequence ID" value="SEM37425.1"/>
    <property type="molecule type" value="Genomic_DNA"/>
</dbReference>
<dbReference type="PROSITE" id="PS50977">
    <property type="entry name" value="HTH_TETR_2"/>
    <property type="match status" value="1"/>
</dbReference>
<keyword evidence="1 2" id="KW-0238">DNA-binding</keyword>
<evidence type="ECO:0000256" key="2">
    <source>
        <dbReference type="PROSITE-ProRule" id="PRU00335"/>
    </source>
</evidence>
<dbReference type="OrthoDB" id="4726108at2"/>
<dbReference type="InterPro" id="IPR001647">
    <property type="entry name" value="HTH_TetR"/>
</dbReference>
<dbReference type="SUPFAM" id="SSF46689">
    <property type="entry name" value="Homeodomain-like"/>
    <property type="match status" value="1"/>
</dbReference>
<feature type="compositionally biased region" description="Basic and acidic residues" evidence="3">
    <location>
        <begin position="226"/>
        <end position="235"/>
    </location>
</feature>
<keyword evidence="6" id="KW-1185">Reference proteome</keyword>
<feature type="compositionally biased region" description="Low complexity" evidence="3">
    <location>
        <begin position="204"/>
        <end position="223"/>
    </location>
</feature>
<dbReference type="GO" id="GO:0003677">
    <property type="term" value="F:DNA binding"/>
    <property type="evidence" value="ECO:0007669"/>
    <property type="project" value="UniProtKB-UniRule"/>
</dbReference>
<proteinExistence type="predicted"/>
<dbReference type="Proteomes" id="UP000198953">
    <property type="component" value="Unassembled WGS sequence"/>
</dbReference>
<feature type="region of interest" description="Disordered" evidence="3">
    <location>
        <begin position="204"/>
        <end position="235"/>
    </location>
</feature>
<dbReference type="AlphaFoldDB" id="A0A1H7XUS0"/>
<evidence type="ECO:0000313" key="5">
    <source>
        <dbReference type="EMBL" id="SEM37425.1"/>
    </source>
</evidence>
<dbReference type="STRING" id="46177.SAMN05660976_04974"/>
<dbReference type="RefSeq" id="WP_091103091.1">
    <property type="nucleotide sequence ID" value="NZ_FOBF01000012.1"/>
</dbReference>
<reference evidence="5 6" key="1">
    <citation type="submission" date="2016-10" db="EMBL/GenBank/DDBJ databases">
        <authorList>
            <person name="de Groot N.N."/>
        </authorList>
    </citation>
    <scope>NUCLEOTIDE SEQUENCE [LARGE SCALE GENOMIC DNA]</scope>
    <source>
        <strain evidence="5 6">DSM 43357</strain>
    </source>
</reference>
<dbReference type="InterPro" id="IPR036271">
    <property type="entry name" value="Tet_transcr_reg_TetR-rel_C_sf"/>
</dbReference>
<sequence length="235" mass="25299">MSYDAEATRRRIFQAASAEFAAHGLAGARVERIAAAAKANKQAIYLYFGGKDKLFAAVVSAKVDEVCHGAAIDPGALAESVGQLFDWYQEHPHLIRLLMWEALESAGDPLHGEEERRAGYRENVRDLVEAGVAAGLPEAERTRAAQDWMFTVLGLVAWNFAVPQLCRLVLDERDDRAALARRREAVMAAARALAAQSAAQSAVQTAVQSGVQSADDQGAAQTGARRRAEGTRPTA</sequence>
<evidence type="ECO:0000259" key="4">
    <source>
        <dbReference type="PROSITE" id="PS50977"/>
    </source>
</evidence>
<feature type="DNA-binding region" description="H-T-H motif" evidence="2">
    <location>
        <begin position="29"/>
        <end position="48"/>
    </location>
</feature>
<dbReference type="Pfam" id="PF00440">
    <property type="entry name" value="TetR_N"/>
    <property type="match status" value="1"/>
</dbReference>
<dbReference type="PANTHER" id="PTHR30328:SF54">
    <property type="entry name" value="HTH-TYPE TRANSCRIPTIONAL REPRESSOR SCO4008"/>
    <property type="match status" value="1"/>
</dbReference>
<protein>
    <submittedName>
        <fullName evidence="5">Transcriptional regulator, TetR family</fullName>
    </submittedName>
</protein>
<dbReference type="SUPFAM" id="SSF48498">
    <property type="entry name" value="Tetracyclin repressor-like, C-terminal domain"/>
    <property type="match status" value="1"/>
</dbReference>